<evidence type="ECO:0000313" key="3">
    <source>
        <dbReference type="Proteomes" id="UP000186583"/>
    </source>
</evidence>
<feature type="compositionally biased region" description="Polar residues" evidence="1">
    <location>
        <begin position="278"/>
        <end position="298"/>
    </location>
</feature>
<feature type="compositionally biased region" description="Low complexity" evidence="1">
    <location>
        <begin position="554"/>
        <end position="572"/>
    </location>
</feature>
<name>A0A1Q8S0S8_9PEZI</name>
<sequence>MSRSCWDLIKTPSIRPAQSRRGVSNALTSRLVEGPPQGQKFWTQGRLPSSSLVRSTRTRWGCFLACCAFDECQYHLSVTISCCIEYGRDWNATYTGAATSDVIAPSVASDSTETTAPSTSIIAQQEQDGPTPSPIFVTLDDTTRGPPAASQTKSQSPPASSVESAVESQTTTSTTAELVFLPPPFSTIKLSTTSTSAAEEVGSTNLEASTLPPMLSTISLPPHLTSALPNGSSAYPADPASTSTGVPDSPDEEASSSASQTGPLKSSLSFSFPLPGDATTTATSTIRPIESSTTPNDESLSTYTPTTGVTSTAASLIPGSSLGTFSSATSPSSTAVRVTGTPNDQVPTIRTSTPAASATVSPEVAANNLASAKSFNTLFASLTEQSACAAGQIACVKGNVGICSDNGAFEIKNCGVGTACFALPMNTTDGVIVGCYDPQVASEILGTPMSAPGPGPSTTASPASDAVSDITTTITPIIIATSTVLVTAPGSPSTSPVVISPGFTTTVVVTKTVQPATSPSATAPAEGESSTTSSSRSTRTSTSASETKSEEATSETPPITRSSSPSSTAATATATETFTDTLIVNPIDRTVANSPRTFQPTTALIGTRTLIIGGNLPTSSFTTPAPIATGAPVLTVFVTVTQKERETVTVTVTA</sequence>
<organism evidence="2 3">
    <name type="scientific">Colletotrichum chlorophyti</name>
    <dbReference type="NCBI Taxonomy" id="708187"/>
    <lineage>
        <taxon>Eukaryota</taxon>
        <taxon>Fungi</taxon>
        <taxon>Dikarya</taxon>
        <taxon>Ascomycota</taxon>
        <taxon>Pezizomycotina</taxon>
        <taxon>Sordariomycetes</taxon>
        <taxon>Hypocreomycetidae</taxon>
        <taxon>Glomerellales</taxon>
        <taxon>Glomerellaceae</taxon>
        <taxon>Colletotrichum</taxon>
    </lineage>
</organism>
<comment type="caution">
    <text evidence="2">The sequence shown here is derived from an EMBL/GenBank/DDBJ whole genome shotgun (WGS) entry which is preliminary data.</text>
</comment>
<reference evidence="2 3" key="1">
    <citation type="submission" date="2016-11" db="EMBL/GenBank/DDBJ databases">
        <title>Draft Genome Assembly of Colletotrichum chlorophyti a pathogen of herbaceous plants.</title>
        <authorList>
            <person name="Gan P."/>
            <person name="Narusaka M."/>
            <person name="Tsushima A."/>
            <person name="Narusaka Y."/>
            <person name="Takano Y."/>
            <person name="Shirasu K."/>
        </authorList>
    </citation>
    <scope>NUCLEOTIDE SEQUENCE [LARGE SCALE GENOMIC DNA]</scope>
    <source>
        <strain evidence="2 3">NTL11</strain>
    </source>
</reference>
<evidence type="ECO:0000256" key="1">
    <source>
        <dbReference type="SAM" id="MobiDB-lite"/>
    </source>
</evidence>
<gene>
    <name evidence="2" type="ORF">CCHL11_02843</name>
</gene>
<feature type="region of interest" description="Disordered" evidence="1">
    <location>
        <begin position="222"/>
        <end position="307"/>
    </location>
</feature>
<dbReference type="AlphaFoldDB" id="A0A1Q8S0S8"/>
<feature type="compositionally biased region" description="Low complexity" evidence="1">
    <location>
        <begin position="515"/>
        <end position="546"/>
    </location>
</feature>
<protein>
    <recommendedName>
        <fullName evidence="4">Carbohydrate-binding module family 19 domain-containing protein</fullName>
    </recommendedName>
</protein>
<accession>A0A1Q8S0S8</accession>
<dbReference type="EMBL" id="MPGH01000044">
    <property type="protein sequence ID" value="OLN94179.1"/>
    <property type="molecule type" value="Genomic_DNA"/>
</dbReference>
<keyword evidence="3" id="KW-1185">Reference proteome</keyword>
<feature type="compositionally biased region" description="Polar residues" evidence="1">
    <location>
        <begin position="108"/>
        <end position="130"/>
    </location>
</feature>
<feature type="region of interest" description="Disordered" evidence="1">
    <location>
        <begin position="328"/>
        <end position="347"/>
    </location>
</feature>
<evidence type="ECO:0000313" key="2">
    <source>
        <dbReference type="EMBL" id="OLN94179.1"/>
    </source>
</evidence>
<feature type="region of interest" description="Disordered" evidence="1">
    <location>
        <begin position="446"/>
        <end position="466"/>
    </location>
</feature>
<evidence type="ECO:0008006" key="4">
    <source>
        <dbReference type="Google" id="ProtNLM"/>
    </source>
</evidence>
<feature type="compositionally biased region" description="Low complexity" evidence="1">
    <location>
        <begin position="266"/>
        <end position="275"/>
    </location>
</feature>
<dbReference type="OrthoDB" id="2362516at2759"/>
<feature type="region of interest" description="Disordered" evidence="1">
    <location>
        <begin position="515"/>
        <end position="572"/>
    </location>
</feature>
<dbReference type="STRING" id="708187.A0A1Q8S0S8"/>
<proteinExistence type="predicted"/>
<dbReference type="Proteomes" id="UP000186583">
    <property type="component" value="Unassembled WGS sequence"/>
</dbReference>
<feature type="region of interest" description="Disordered" evidence="1">
    <location>
        <begin position="106"/>
        <end position="178"/>
    </location>
</feature>
<feature type="compositionally biased region" description="Polar residues" evidence="1">
    <location>
        <begin position="149"/>
        <end position="176"/>
    </location>
</feature>